<comment type="caution">
    <text evidence="2">The sequence shown here is derived from an EMBL/GenBank/DDBJ whole genome shotgun (WGS) entry which is preliminary data.</text>
</comment>
<proteinExistence type="predicted"/>
<evidence type="ECO:0008006" key="4">
    <source>
        <dbReference type="Google" id="ProtNLM"/>
    </source>
</evidence>
<dbReference type="Proteomes" id="UP000827092">
    <property type="component" value="Unassembled WGS sequence"/>
</dbReference>
<accession>A0AAV6VEK6</accession>
<keyword evidence="3" id="KW-1185">Reference proteome</keyword>
<name>A0AAV6VEK6_9ARAC</name>
<feature type="signal peptide" evidence="1">
    <location>
        <begin position="1"/>
        <end position="27"/>
    </location>
</feature>
<gene>
    <name evidence="2" type="ORF">JTE90_011062</name>
</gene>
<keyword evidence="1" id="KW-0732">Signal</keyword>
<dbReference type="EMBL" id="JAFNEN010000103">
    <property type="protein sequence ID" value="KAG8194454.1"/>
    <property type="molecule type" value="Genomic_DNA"/>
</dbReference>
<reference evidence="2 3" key="1">
    <citation type="journal article" date="2022" name="Nat. Ecol. Evol.">
        <title>A masculinizing supergene underlies an exaggerated male reproductive morph in a spider.</title>
        <authorList>
            <person name="Hendrickx F."/>
            <person name="De Corte Z."/>
            <person name="Sonet G."/>
            <person name="Van Belleghem S.M."/>
            <person name="Kostlbacher S."/>
            <person name="Vangestel C."/>
        </authorList>
    </citation>
    <scope>NUCLEOTIDE SEQUENCE [LARGE SCALE GENOMIC DNA]</scope>
    <source>
        <strain evidence="2">W744_W776</strain>
    </source>
</reference>
<evidence type="ECO:0000313" key="3">
    <source>
        <dbReference type="Proteomes" id="UP000827092"/>
    </source>
</evidence>
<evidence type="ECO:0000313" key="2">
    <source>
        <dbReference type="EMBL" id="KAG8194454.1"/>
    </source>
</evidence>
<sequence length="116" mass="12648">MVGQLTLSRFQPSCVMLLCFCVVMATGKIITNDPNCLKIGGLCVDYDTCPPQARVNQTGLCAHESQRKGVCCHSPPTDSTCREQGGRCGYEEECRNVINFGTLDCENGSECCLLIF</sequence>
<feature type="chain" id="PRO_5043395051" description="Carboxypeptidase inhibitor" evidence="1">
    <location>
        <begin position="28"/>
        <end position="116"/>
    </location>
</feature>
<protein>
    <recommendedName>
        <fullName evidence="4">Carboxypeptidase inhibitor</fullName>
    </recommendedName>
</protein>
<dbReference type="AlphaFoldDB" id="A0AAV6VEK6"/>
<evidence type="ECO:0000256" key="1">
    <source>
        <dbReference type="SAM" id="SignalP"/>
    </source>
</evidence>
<organism evidence="2 3">
    <name type="scientific">Oedothorax gibbosus</name>
    <dbReference type="NCBI Taxonomy" id="931172"/>
    <lineage>
        <taxon>Eukaryota</taxon>
        <taxon>Metazoa</taxon>
        <taxon>Ecdysozoa</taxon>
        <taxon>Arthropoda</taxon>
        <taxon>Chelicerata</taxon>
        <taxon>Arachnida</taxon>
        <taxon>Araneae</taxon>
        <taxon>Araneomorphae</taxon>
        <taxon>Entelegynae</taxon>
        <taxon>Araneoidea</taxon>
        <taxon>Linyphiidae</taxon>
        <taxon>Erigoninae</taxon>
        <taxon>Oedothorax</taxon>
    </lineage>
</organism>